<evidence type="ECO:0000256" key="2">
    <source>
        <dbReference type="SAM" id="MobiDB-lite"/>
    </source>
</evidence>
<dbReference type="InterPro" id="IPR012677">
    <property type="entry name" value="Nucleotide-bd_a/b_plait_sf"/>
</dbReference>
<evidence type="ECO:0000259" key="4">
    <source>
        <dbReference type="PROSITE" id="PS50882"/>
    </source>
</evidence>
<dbReference type="CDD" id="cd00590">
    <property type="entry name" value="RRM_SF"/>
    <property type="match status" value="1"/>
</dbReference>
<dbReference type="InterPro" id="IPR000504">
    <property type="entry name" value="RRM_dom"/>
</dbReference>
<feature type="compositionally biased region" description="Basic and acidic residues" evidence="2">
    <location>
        <begin position="114"/>
        <end position="130"/>
    </location>
</feature>
<evidence type="ECO:0000256" key="1">
    <source>
        <dbReference type="PROSITE-ProRule" id="PRU00176"/>
    </source>
</evidence>
<accession>A0AAJ6CJF8</accession>
<dbReference type="GO" id="GO:0003729">
    <property type="term" value="F:mRNA binding"/>
    <property type="evidence" value="ECO:0007669"/>
    <property type="project" value="TreeGrafter"/>
</dbReference>
<reference evidence="5 6" key="1">
    <citation type="submission" date="2023-03" db="EMBL/GenBank/DDBJ databases">
        <title>Mating type loci evolution in Malassezia.</title>
        <authorList>
            <person name="Coelho M.A."/>
        </authorList>
    </citation>
    <scope>NUCLEOTIDE SEQUENCE [LARGE SCALE GENOMIC DNA]</scope>
    <source>
        <strain evidence="5 6">CBS 9725</strain>
    </source>
</reference>
<dbReference type="Proteomes" id="UP001219567">
    <property type="component" value="Chromosome 7"/>
</dbReference>
<organism evidence="5 6">
    <name type="scientific">Malassezia yamatoensis</name>
    <dbReference type="NCBI Taxonomy" id="253288"/>
    <lineage>
        <taxon>Eukaryota</taxon>
        <taxon>Fungi</taxon>
        <taxon>Dikarya</taxon>
        <taxon>Basidiomycota</taxon>
        <taxon>Ustilaginomycotina</taxon>
        <taxon>Malasseziomycetes</taxon>
        <taxon>Malasseziales</taxon>
        <taxon>Malasseziaceae</taxon>
        <taxon>Malassezia</taxon>
    </lineage>
</organism>
<keyword evidence="6" id="KW-1185">Reference proteome</keyword>
<dbReference type="EMBL" id="CP119949">
    <property type="protein sequence ID" value="WFD01186.1"/>
    <property type="molecule type" value="Genomic_DNA"/>
</dbReference>
<dbReference type="Gene3D" id="3.10.590.10">
    <property type="entry name" value="ph1033 like domains"/>
    <property type="match status" value="2"/>
</dbReference>
<sequence>MWCGNVPTDASQEELWRFFTQTTDSLRLLTTPLQSAPQDTHGVLSIFLMSRSNCAFVNFSSARHLDRACSLFHGTKLRYQSNNDPPVCRARRLEDVEHAGVAAQRGKGVHTSWYRKEKQQQKPISEEANDRTLSSKSGDSVSFSSTDSSLLSQPQFAHRFFILKSRNSEALKTALRTNIWSTQTHNESVLDQAFRKSEKVTLLFSENHSGHFFGYATMAVVNTEPLPFRKINKLRNPWRDNRLVKVSRDGTELEPNVGRQLLSIWESTT</sequence>
<keyword evidence="1" id="KW-0694">RNA-binding</keyword>
<evidence type="ECO:0000313" key="6">
    <source>
        <dbReference type="Proteomes" id="UP001219567"/>
    </source>
</evidence>
<dbReference type="Gene3D" id="3.30.70.330">
    <property type="match status" value="1"/>
</dbReference>
<dbReference type="CDD" id="cd21134">
    <property type="entry name" value="YTH"/>
    <property type="match status" value="1"/>
</dbReference>
<dbReference type="GO" id="GO:0000398">
    <property type="term" value="P:mRNA splicing, via spliceosome"/>
    <property type="evidence" value="ECO:0007669"/>
    <property type="project" value="TreeGrafter"/>
</dbReference>
<dbReference type="GO" id="GO:0005654">
    <property type="term" value="C:nucleoplasm"/>
    <property type="evidence" value="ECO:0007669"/>
    <property type="project" value="TreeGrafter"/>
</dbReference>
<protein>
    <recommendedName>
        <fullName evidence="7">YTH domain-containing protein</fullName>
    </recommendedName>
</protein>
<feature type="domain" description="RRM" evidence="3">
    <location>
        <begin position="1"/>
        <end position="92"/>
    </location>
</feature>
<dbReference type="Pfam" id="PF04146">
    <property type="entry name" value="YTH"/>
    <property type="match status" value="2"/>
</dbReference>
<dbReference type="SUPFAM" id="SSF54928">
    <property type="entry name" value="RNA-binding domain, RBD"/>
    <property type="match status" value="1"/>
</dbReference>
<dbReference type="InterPro" id="IPR035979">
    <property type="entry name" value="RBD_domain_sf"/>
</dbReference>
<dbReference type="PANTHER" id="PTHR12357:SF3">
    <property type="entry name" value="YTH DOMAIN-CONTAINING PROTEIN 1"/>
    <property type="match status" value="1"/>
</dbReference>
<evidence type="ECO:0000313" key="5">
    <source>
        <dbReference type="EMBL" id="WFD01186.1"/>
    </source>
</evidence>
<dbReference type="InterPro" id="IPR007275">
    <property type="entry name" value="YTH_domain"/>
</dbReference>
<name>A0AAJ6CJF8_9BASI</name>
<dbReference type="PANTHER" id="PTHR12357">
    <property type="entry name" value="YTH YT521-B HOMOLOGY DOMAIN-CONTAINING"/>
    <property type="match status" value="1"/>
</dbReference>
<dbReference type="PROSITE" id="PS50102">
    <property type="entry name" value="RRM"/>
    <property type="match status" value="1"/>
</dbReference>
<evidence type="ECO:0000259" key="3">
    <source>
        <dbReference type="PROSITE" id="PS50102"/>
    </source>
</evidence>
<dbReference type="GO" id="GO:0000381">
    <property type="term" value="P:regulation of alternative mRNA splicing, via spliceosome"/>
    <property type="evidence" value="ECO:0007669"/>
    <property type="project" value="TreeGrafter"/>
</dbReference>
<feature type="domain" description="YTH" evidence="4">
    <location>
        <begin position="158"/>
        <end position="269"/>
    </location>
</feature>
<dbReference type="GO" id="GO:1990247">
    <property type="term" value="F:N6-methyladenosine-containing RNA reader activity"/>
    <property type="evidence" value="ECO:0007669"/>
    <property type="project" value="TreeGrafter"/>
</dbReference>
<dbReference type="InterPro" id="IPR045168">
    <property type="entry name" value="YTH_prot"/>
</dbReference>
<feature type="region of interest" description="Disordered" evidence="2">
    <location>
        <begin position="108"/>
        <end position="140"/>
    </location>
</feature>
<proteinExistence type="predicted"/>
<evidence type="ECO:0008006" key="7">
    <source>
        <dbReference type="Google" id="ProtNLM"/>
    </source>
</evidence>
<gene>
    <name evidence="5" type="ORF">MYAM1_003948</name>
</gene>
<dbReference type="PROSITE" id="PS50882">
    <property type="entry name" value="YTH"/>
    <property type="match status" value="1"/>
</dbReference>
<dbReference type="AlphaFoldDB" id="A0AAJ6CJF8"/>